<dbReference type="InterPro" id="IPR000182">
    <property type="entry name" value="GNAT_dom"/>
</dbReference>
<reference evidence="2 3" key="1">
    <citation type="submission" date="2023-07" db="EMBL/GenBank/DDBJ databases">
        <title>Genomic Encyclopedia of Type Strains, Phase IV (KMG-IV): sequencing the most valuable type-strain genomes for metagenomic binning, comparative biology and taxonomic classification.</title>
        <authorList>
            <person name="Goeker M."/>
        </authorList>
    </citation>
    <scope>NUCLEOTIDE SEQUENCE [LARGE SCALE GENOMIC DNA]</scope>
    <source>
        <strain evidence="2 3">B1-1</strain>
    </source>
</reference>
<dbReference type="CDD" id="cd04301">
    <property type="entry name" value="NAT_SF"/>
    <property type="match status" value="1"/>
</dbReference>
<evidence type="ECO:0000313" key="2">
    <source>
        <dbReference type="EMBL" id="MDQ0517458.1"/>
    </source>
</evidence>
<dbReference type="Gene3D" id="3.40.630.30">
    <property type="match status" value="1"/>
</dbReference>
<dbReference type="RefSeq" id="WP_266283222.1">
    <property type="nucleotide sequence ID" value="NZ_JAPKNF010000002.1"/>
</dbReference>
<evidence type="ECO:0000313" key="3">
    <source>
        <dbReference type="Proteomes" id="UP001223743"/>
    </source>
</evidence>
<protein>
    <submittedName>
        <fullName evidence="2">Ribosomal protein S18 acetylase RimI-like enzyme</fullName>
    </submittedName>
</protein>
<evidence type="ECO:0000259" key="1">
    <source>
        <dbReference type="PROSITE" id="PS51186"/>
    </source>
</evidence>
<keyword evidence="3" id="KW-1185">Reference proteome</keyword>
<dbReference type="EMBL" id="JAUSWJ010000001">
    <property type="protein sequence ID" value="MDQ0517458.1"/>
    <property type="molecule type" value="Genomic_DNA"/>
</dbReference>
<dbReference type="InterPro" id="IPR016181">
    <property type="entry name" value="Acyl_CoA_acyltransferase"/>
</dbReference>
<dbReference type="SUPFAM" id="SSF55729">
    <property type="entry name" value="Acyl-CoA N-acyltransferases (Nat)"/>
    <property type="match status" value="1"/>
</dbReference>
<gene>
    <name evidence="2" type="ORF">QO015_003071</name>
</gene>
<sequence>MPEAILLRRAVASDRDALVAMQEAAYAPNRAILGGTPTPLTWDYGHVLATHEVWLAEDVDGIVGALIIEARPGDIYIHSIAVAPGAKSSGLGNRLLALAETRAAEEGRSAARLTANARMVFNIDWYGRKGYAVEEVEVAGDRRRVHMAKILAAPTAA</sequence>
<feature type="domain" description="N-acetyltransferase" evidence="1">
    <location>
        <begin position="5"/>
        <end position="152"/>
    </location>
</feature>
<name>A0ABU0M957_9HYPH</name>
<dbReference type="Proteomes" id="UP001223743">
    <property type="component" value="Unassembled WGS sequence"/>
</dbReference>
<organism evidence="2 3">
    <name type="scientific">Kaistia geumhonensis</name>
    <dbReference type="NCBI Taxonomy" id="410839"/>
    <lineage>
        <taxon>Bacteria</taxon>
        <taxon>Pseudomonadati</taxon>
        <taxon>Pseudomonadota</taxon>
        <taxon>Alphaproteobacteria</taxon>
        <taxon>Hyphomicrobiales</taxon>
        <taxon>Kaistiaceae</taxon>
        <taxon>Kaistia</taxon>
    </lineage>
</organism>
<dbReference type="PROSITE" id="PS51186">
    <property type="entry name" value="GNAT"/>
    <property type="match status" value="1"/>
</dbReference>
<accession>A0ABU0M957</accession>
<proteinExistence type="predicted"/>
<dbReference type="Pfam" id="PF13673">
    <property type="entry name" value="Acetyltransf_10"/>
    <property type="match status" value="1"/>
</dbReference>
<comment type="caution">
    <text evidence="2">The sequence shown here is derived from an EMBL/GenBank/DDBJ whole genome shotgun (WGS) entry which is preliminary data.</text>
</comment>